<feature type="transmembrane region" description="Helical" evidence="5">
    <location>
        <begin position="320"/>
        <end position="339"/>
    </location>
</feature>
<gene>
    <name evidence="7" type="ORF">ENL96_01380</name>
</gene>
<feature type="transmembrane region" description="Helical" evidence="5">
    <location>
        <begin position="12"/>
        <end position="32"/>
    </location>
</feature>
<reference evidence="7" key="1">
    <citation type="journal article" date="2020" name="mSystems">
        <title>Genome- and Community-Level Interaction Insights into Carbon Utilization and Element Cycling Functions of Hydrothermarchaeota in Hydrothermal Sediment.</title>
        <authorList>
            <person name="Zhou Z."/>
            <person name="Liu Y."/>
            <person name="Xu W."/>
            <person name="Pan J."/>
            <person name="Luo Z.H."/>
            <person name="Li M."/>
        </authorList>
    </citation>
    <scope>NUCLEOTIDE SEQUENCE [LARGE SCALE GENOMIC DNA]</scope>
    <source>
        <strain evidence="7">SpSt-1042</strain>
    </source>
</reference>
<feature type="transmembrane region" description="Helical" evidence="5">
    <location>
        <begin position="122"/>
        <end position="142"/>
    </location>
</feature>
<dbReference type="InterPro" id="IPR044880">
    <property type="entry name" value="NCX_ion-bd_dom_sf"/>
</dbReference>
<dbReference type="AlphaFoldDB" id="A0A7C5USJ7"/>
<feature type="transmembrane region" description="Helical" evidence="5">
    <location>
        <begin position="85"/>
        <end position="110"/>
    </location>
</feature>
<feature type="transmembrane region" description="Helical" evidence="5">
    <location>
        <begin position="260"/>
        <end position="282"/>
    </location>
</feature>
<dbReference type="InterPro" id="IPR004481">
    <property type="entry name" value="K/Na/Ca-exchanger"/>
</dbReference>
<dbReference type="InterPro" id="IPR004837">
    <property type="entry name" value="NaCa_Exmemb"/>
</dbReference>
<comment type="subcellular location">
    <subcellularLocation>
        <location evidence="1">Membrane</location>
        <topology evidence="1">Multi-pass membrane protein</topology>
    </subcellularLocation>
</comment>
<keyword evidence="2 5" id="KW-0812">Transmembrane</keyword>
<dbReference type="Pfam" id="PF01699">
    <property type="entry name" value="Na_Ca_ex"/>
    <property type="match status" value="2"/>
</dbReference>
<dbReference type="EMBL" id="DRVY01000042">
    <property type="protein sequence ID" value="HHR92149.1"/>
    <property type="molecule type" value="Genomic_DNA"/>
</dbReference>
<sequence length="342" mass="37740">MYFFKIVCNNVYTMQVPIFLVIIILILGGLLLSRSAILSVRTLQRLSISLHLSYFIVSFLIMSVATSLPELFVGIISSLKGESNFALGTVIGSNIINFTLVAGLVSVIAKKLGIKNIFEKKHGYYALATTFVLLLFLLDGYISRLEGGALILVYILYILYISNIKNVFASKQKQEKIKSSHKNNLLSFLKNVVLFLISVGGLVIGAEVVFRSSFLISSYFHFPKIVMALVFVSLSTSLPELVFEIVALKKGKNSMVLGDLLGSISTNSGVIVGICSLINPITVLQASVPFKTSIVFLVASAFLFVFFIRTDRSINWKEGIVLLLVYFVYTAVQYLEGFYSGL</sequence>
<dbReference type="GO" id="GO:0008273">
    <property type="term" value="F:calcium, potassium:sodium antiporter activity"/>
    <property type="evidence" value="ECO:0007669"/>
    <property type="project" value="TreeGrafter"/>
</dbReference>
<protein>
    <submittedName>
        <fullName evidence="7">Sodium:calcium antiporter</fullName>
    </submittedName>
</protein>
<feature type="domain" description="Sodium/calcium exchanger membrane region" evidence="6">
    <location>
        <begin position="21"/>
        <end position="161"/>
    </location>
</feature>
<dbReference type="GO" id="GO:0005886">
    <property type="term" value="C:plasma membrane"/>
    <property type="evidence" value="ECO:0007669"/>
    <property type="project" value="TreeGrafter"/>
</dbReference>
<organism evidence="7">
    <name type="scientific">candidate division CPR3 bacterium</name>
    <dbReference type="NCBI Taxonomy" id="2268181"/>
    <lineage>
        <taxon>Bacteria</taxon>
        <taxon>Bacteria division CPR3</taxon>
    </lineage>
</organism>
<comment type="caution">
    <text evidence="7">The sequence shown here is derived from an EMBL/GenBank/DDBJ whole genome shotgun (WGS) entry which is preliminary data.</text>
</comment>
<evidence type="ECO:0000256" key="5">
    <source>
        <dbReference type="SAM" id="Phobius"/>
    </source>
</evidence>
<feature type="domain" description="Sodium/calcium exchanger membrane region" evidence="6">
    <location>
        <begin position="191"/>
        <end position="334"/>
    </location>
</feature>
<feature type="transmembrane region" description="Helical" evidence="5">
    <location>
        <begin position="188"/>
        <end position="210"/>
    </location>
</feature>
<accession>A0A7C5USJ7</accession>
<proteinExistence type="predicted"/>
<evidence type="ECO:0000256" key="1">
    <source>
        <dbReference type="ARBA" id="ARBA00004141"/>
    </source>
</evidence>
<name>A0A7C5USJ7_UNCC3</name>
<dbReference type="GO" id="GO:0005262">
    <property type="term" value="F:calcium channel activity"/>
    <property type="evidence" value="ECO:0007669"/>
    <property type="project" value="TreeGrafter"/>
</dbReference>
<evidence type="ECO:0000256" key="2">
    <source>
        <dbReference type="ARBA" id="ARBA00022692"/>
    </source>
</evidence>
<dbReference type="Gene3D" id="1.20.1420.30">
    <property type="entry name" value="NCX, central ion-binding region"/>
    <property type="match status" value="1"/>
</dbReference>
<evidence type="ECO:0000256" key="4">
    <source>
        <dbReference type="ARBA" id="ARBA00023136"/>
    </source>
</evidence>
<dbReference type="PANTHER" id="PTHR10846">
    <property type="entry name" value="SODIUM/POTASSIUM/CALCIUM EXCHANGER"/>
    <property type="match status" value="1"/>
</dbReference>
<dbReference type="GO" id="GO:0006874">
    <property type="term" value="P:intracellular calcium ion homeostasis"/>
    <property type="evidence" value="ECO:0007669"/>
    <property type="project" value="TreeGrafter"/>
</dbReference>
<evidence type="ECO:0000313" key="7">
    <source>
        <dbReference type="EMBL" id="HHR92149.1"/>
    </source>
</evidence>
<evidence type="ECO:0000259" key="6">
    <source>
        <dbReference type="Pfam" id="PF01699"/>
    </source>
</evidence>
<keyword evidence="4 5" id="KW-0472">Membrane</keyword>
<feature type="transmembrane region" description="Helical" evidence="5">
    <location>
        <begin position="225"/>
        <end position="248"/>
    </location>
</feature>
<feature type="transmembrane region" description="Helical" evidence="5">
    <location>
        <begin position="52"/>
        <end position="79"/>
    </location>
</feature>
<feature type="transmembrane region" description="Helical" evidence="5">
    <location>
        <begin position="288"/>
        <end position="308"/>
    </location>
</feature>
<dbReference type="PANTHER" id="PTHR10846:SF8">
    <property type="entry name" value="INNER MEMBRANE PROTEIN YRBG"/>
    <property type="match status" value="1"/>
</dbReference>
<keyword evidence="3 5" id="KW-1133">Transmembrane helix</keyword>
<evidence type="ECO:0000256" key="3">
    <source>
        <dbReference type="ARBA" id="ARBA00022989"/>
    </source>
</evidence>
<feature type="transmembrane region" description="Helical" evidence="5">
    <location>
        <begin position="148"/>
        <end position="168"/>
    </location>
</feature>